<protein>
    <submittedName>
        <fullName evidence="3">Uncharacterized protein</fullName>
    </submittedName>
</protein>
<keyword evidence="4" id="KW-1185">Reference proteome</keyword>
<accession>A0A9P8UTU2</accession>
<gene>
    <name evidence="3" type="ORF">BKA67DRAFT_557125</name>
</gene>
<name>A0A9P8UTU2_9PEZI</name>
<feature type="compositionally biased region" description="Basic and acidic residues" evidence="1">
    <location>
        <begin position="321"/>
        <end position="535"/>
    </location>
</feature>
<dbReference type="Proteomes" id="UP000758603">
    <property type="component" value="Unassembled WGS sequence"/>
</dbReference>
<evidence type="ECO:0000313" key="4">
    <source>
        <dbReference type="Proteomes" id="UP000758603"/>
    </source>
</evidence>
<evidence type="ECO:0000313" key="3">
    <source>
        <dbReference type="EMBL" id="KAH6658089.1"/>
    </source>
</evidence>
<feature type="compositionally biased region" description="Pro residues" evidence="1">
    <location>
        <begin position="279"/>
        <end position="320"/>
    </location>
</feature>
<evidence type="ECO:0000256" key="2">
    <source>
        <dbReference type="SAM" id="Phobius"/>
    </source>
</evidence>
<keyword evidence="2" id="KW-0472">Membrane</keyword>
<feature type="compositionally biased region" description="Polar residues" evidence="1">
    <location>
        <begin position="612"/>
        <end position="628"/>
    </location>
</feature>
<feature type="compositionally biased region" description="Pro residues" evidence="1">
    <location>
        <begin position="1"/>
        <end position="12"/>
    </location>
</feature>
<evidence type="ECO:0000256" key="1">
    <source>
        <dbReference type="SAM" id="MobiDB-lite"/>
    </source>
</evidence>
<feature type="compositionally biased region" description="Low complexity" evidence="1">
    <location>
        <begin position="168"/>
        <end position="178"/>
    </location>
</feature>
<proteinExistence type="predicted"/>
<feature type="region of interest" description="Disordered" evidence="1">
    <location>
        <begin position="134"/>
        <end position="640"/>
    </location>
</feature>
<keyword evidence="2" id="KW-0812">Transmembrane</keyword>
<dbReference type="OrthoDB" id="5421842at2759"/>
<dbReference type="EMBL" id="JAGPXC010000002">
    <property type="protein sequence ID" value="KAH6658089.1"/>
    <property type="molecule type" value="Genomic_DNA"/>
</dbReference>
<organism evidence="3 4">
    <name type="scientific">Truncatella angustata</name>
    <dbReference type="NCBI Taxonomy" id="152316"/>
    <lineage>
        <taxon>Eukaryota</taxon>
        <taxon>Fungi</taxon>
        <taxon>Dikarya</taxon>
        <taxon>Ascomycota</taxon>
        <taxon>Pezizomycotina</taxon>
        <taxon>Sordariomycetes</taxon>
        <taxon>Xylariomycetidae</taxon>
        <taxon>Amphisphaeriales</taxon>
        <taxon>Sporocadaceae</taxon>
        <taxon>Truncatella</taxon>
    </lineage>
</organism>
<sequence>MSGPPPPPPPHGENPKTTSGGPNMPPGKYDIFIIPPHSSGSGFLYLPSLKPNVNSFAAGFASALVLVVLGHSMAPAFKTWWNGFQGMGSVGIMLLVVWVAIGSWVLGRTQTDSGPGARAGGGFGGNHGWGPNAGGGFNWAGAGGAGADAGGPPPPPPPHSSPPPKSGPTPGSTGGDKPNGSWQHRSHHEQPPREEPRPQPQEPPPPPKPKPQPKPEPKAQPPPPRPEPKAQPPPPPRPEPKAHPPPPPRSEPKAQPPPPKPQPKTQPPPPKPEPKPEPKAQPPPPKPAPKAQPSPTKPAPKAQPPPSKSEPKAQPPPPPKPEPKPEMQREPSTWEKAREEVKRKEALRKAKEAEEKRLADIAEVVRKAKEAEEKRLAEVAEAERKRKEDQAEAERKAKEAEQKRKEEVTKRLKELREKEARERGKRDEAAKEKANKEAEAKAKLEKEAKDKADKEAKEKEQREQERVEQLVKEKLAKEKEVREARLREARERDLRERLEREKALREKLEKEAKEREANRQKEQEKAKEEAAEAQRKSTYAYSAKGEKFNPWPNGRPPSQPPSPATPNPIPNSTKRPSAPSARTYSGTADEDQYSYRPYDEPKRHSRRRSGETIFTESSYAPSQSTARTSPPPSMRGAYSTKDPNKIVIKAVYGFMNQFAKTPASQLLSGQGSVTDGLILRITTEGLFIDDDVRGVPQREWDVKAWTLKLMEVWCSSGDFATPTVAPPPKRSNVLHRPPPTRVDRGVLKVLTGDEADKFCESMLRTCKNDCRLCPHGDYEDSYDLNAGGQSGEWKQRGLHVLRANIRDQEGKRYMFVLGEEEGWKVALGLQRLRKGTQVRQLGVQAMPVHEARNSLEMLGWT</sequence>
<feature type="transmembrane region" description="Helical" evidence="2">
    <location>
        <begin position="53"/>
        <end position="74"/>
    </location>
</feature>
<feature type="compositionally biased region" description="Pro residues" evidence="1">
    <location>
        <begin position="553"/>
        <end position="569"/>
    </location>
</feature>
<feature type="region of interest" description="Disordered" evidence="1">
    <location>
        <begin position="1"/>
        <end position="22"/>
    </location>
</feature>
<comment type="caution">
    <text evidence="3">The sequence shown here is derived from an EMBL/GenBank/DDBJ whole genome shotgun (WGS) entry which is preliminary data.</text>
</comment>
<dbReference type="AlphaFoldDB" id="A0A9P8UTU2"/>
<feature type="compositionally biased region" description="Basic and acidic residues" evidence="1">
    <location>
        <begin position="188"/>
        <end position="197"/>
    </location>
</feature>
<dbReference type="RefSeq" id="XP_045962323.1">
    <property type="nucleotide sequence ID" value="XM_046102226.1"/>
</dbReference>
<reference evidence="3" key="1">
    <citation type="journal article" date="2021" name="Nat. Commun.">
        <title>Genetic determinants of endophytism in the Arabidopsis root mycobiome.</title>
        <authorList>
            <person name="Mesny F."/>
            <person name="Miyauchi S."/>
            <person name="Thiergart T."/>
            <person name="Pickel B."/>
            <person name="Atanasova L."/>
            <person name="Karlsson M."/>
            <person name="Huettel B."/>
            <person name="Barry K.W."/>
            <person name="Haridas S."/>
            <person name="Chen C."/>
            <person name="Bauer D."/>
            <person name="Andreopoulos W."/>
            <person name="Pangilinan J."/>
            <person name="LaButti K."/>
            <person name="Riley R."/>
            <person name="Lipzen A."/>
            <person name="Clum A."/>
            <person name="Drula E."/>
            <person name="Henrissat B."/>
            <person name="Kohler A."/>
            <person name="Grigoriev I.V."/>
            <person name="Martin F.M."/>
            <person name="Hacquard S."/>
        </authorList>
    </citation>
    <scope>NUCLEOTIDE SEQUENCE</scope>
    <source>
        <strain evidence="3">MPI-SDFR-AT-0073</strain>
    </source>
</reference>
<feature type="compositionally biased region" description="Pro residues" evidence="1">
    <location>
        <begin position="198"/>
        <end position="271"/>
    </location>
</feature>
<feature type="compositionally biased region" description="Gly residues" evidence="1">
    <location>
        <begin position="134"/>
        <end position="149"/>
    </location>
</feature>
<dbReference type="GeneID" id="70131118"/>
<feature type="compositionally biased region" description="Pro residues" evidence="1">
    <location>
        <begin position="151"/>
        <end position="167"/>
    </location>
</feature>
<keyword evidence="2" id="KW-1133">Transmembrane helix</keyword>
<feature type="transmembrane region" description="Helical" evidence="2">
    <location>
        <begin position="86"/>
        <end position="106"/>
    </location>
</feature>